<dbReference type="EMBL" id="MHLO01000039">
    <property type="protein sequence ID" value="OGZ11100.1"/>
    <property type="molecule type" value="Genomic_DNA"/>
</dbReference>
<accession>A0A1G2DE21</accession>
<evidence type="ECO:0000313" key="2">
    <source>
        <dbReference type="Proteomes" id="UP000178636"/>
    </source>
</evidence>
<dbReference type="AlphaFoldDB" id="A0A1G2DE21"/>
<comment type="caution">
    <text evidence="1">The sequence shown here is derived from an EMBL/GenBank/DDBJ whole genome shotgun (WGS) entry which is preliminary data.</text>
</comment>
<protein>
    <submittedName>
        <fullName evidence="1">Uncharacterized protein</fullName>
    </submittedName>
</protein>
<gene>
    <name evidence="1" type="ORF">A3C93_04250</name>
</gene>
<dbReference type="STRING" id="1798664.A3C93_04250"/>
<sequence>MKSRNIILGVTMTIGIFFVPNIALGALDLVTFSTNPQTPGPNQPVTVSIQSYAIDLNSSRITWYVDKEAVADGVAEKSIRTETKGFGKTVTINVVIVDAGGARFDKEFLLHPIEIDLLWEADTYTPPFYKGKALPTYKSVVKATAIPRMYSTADDPALFFYEWTINRIQGVGKGLGKGGALIPMKYAGSPVPTTVKVSDPNVEGSARSVTQNILAVEPTVLFYEQAPLLGTVFDRALTGTANTEGTTFRVRATPYFFSNDNMANGELVYTWQKDGATVAVGLNPNSLELGKAGTATQSSKVGLTIQNRSRILQKAGGQVTINFSQE</sequence>
<reference evidence="1 2" key="1">
    <citation type="journal article" date="2016" name="Nat. Commun.">
        <title>Thousands of microbial genomes shed light on interconnected biogeochemical processes in an aquifer system.</title>
        <authorList>
            <person name="Anantharaman K."/>
            <person name="Brown C.T."/>
            <person name="Hug L.A."/>
            <person name="Sharon I."/>
            <person name="Castelle C.J."/>
            <person name="Probst A.J."/>
            <person name="Thomas B.C."/>
            <person name="Singh A."/>
            <person name="Wilkins M.J."/>
            <person name="Karaoz U."/>
            <person name="Brodie E.L."/>
            <person name="Williams K.H."/>
            <person name="Hubbard S.S."/>
            <person name="Banfield J.F."/>
        </authorList>
    </citation>
    <scope>NUCLEOTIDE SEQUENCE [LARGE SCALE GENOMIC DNA]</scope>
</reference>
<evidence type="ECO:0000313" key="1">
    <source>
        <dbReference type="EMBL" id="OGZ11100.1"/>
    </source>
</evidence>
<dbReference type="Proteomes" id="UP000178636">
    <property type="component" value="Unassembled WGS sequence"/>
</dbReference>
<organism evidence="1 2">
    <name type="scientific">Candidatus Lloydbacteria bacterium RIFCSPHIGHO2_02_FULL_54_17</name>
    <dbReference type="NCBI Taxonomy" id="1798664"/>
    <lineage>
        <taxon>Bacteria</taxon>
        <taxon>Candidatus Lloydiibacteriota</taxon>
    </lineage>
</organism>
<name>A0A1G2DE21_9BACT</name>
<proteinExistence type="predicted"/>